<organism evidence="1 2">
    <name type="scientific">Castilleja foliolosa</name>
    <dbReference type="NCBI Taxonomy" id="1961234"/>
    <lineage>
        <taxon>Eukaryota</taxon>
        <taxon>Viridiplantae</taxon>
        <taxon>Streptophyta</taxon>
        <taxon>Embryophyta</taxon>
        <taxon>Tracheophyta</taxon>
        <taxon>Spermatophyta</taxon>
        <taxon>Magnoliopsida</taxon>
        <taxon>eudicotyledons</taxon>
        <taxon>Gunneridae</taxon>
        <taxon>Pentapetalae</taxon>
        <taxon>asterids</taxon>
        <taxon>lamiids</taxon>
        <taxon>Lamiales</taxon>
        <taxon>Orobanchaceae</taxon>
        <taxon>Pedicularideae</taxon>
        <taxon>Castillejinae</taxon>
        <taxon>Castilleja</taxon>
    </lineage>
</organism>
<keyword evidence="2" id="KW-1185">Reference proteome</keyword>
<accession>A0ABD3EMG4</accession>
<sequence>MVILNDRKMVVRVFGGGVGKGLRRRLIRDDGGTTRSARAGFNADGSKWIRQDLEAIMVLVLVVASRGCDGKDELWCSAVEGCDSCEALCSRGRGWLTAAWVMVTVVGSIGEAGVGSGLHRGQRRDRGEALRRRFRRW</sequence>
<reference evidence="2" key="1">
    <citation type="journal article" date="2024" name="IScience">
        <title>Strigolactones Initiate the Formation of Haustorium-like Structures in Castilleja.</title>
        <authorList>
            <person name="Buerger M."/>
            <person name="Peterson D."/>
            <person name="Chory J."/>
        </authorList>
    </citation>
    <scope>NUCLEOTIDE SEQUENCE [LARGE SCALE GENOMIC DNA]</scope>
</reference>
<dbReference type="AlphaFoldDB" id="A0ABD3EMG4"/>
<dbReference type="Proteomes" id="UP001632038">
    <property type="component" value="Unassembled WGS sequence"/>
</dbReference>
<protein>
    <submittedName>
        <fullName evidence="1">Uncharacterized protein</fullName>
    </submittedName>
</protein>
<name>A0ABD3EMG4_9LAMI</name>
<evidence type="ECO:0000313" key="2">
    <source>
        <dbReference type="Proteomes" id="UP001632038"/>
    </source>
</evidence>
<gene>
    <name evidence="1" type="ORF">CASFOL_001304</name>
</gene>
<dbReference type="EMBL" id="JAVIJP010000002">
    <property type="protein sequence ID" value="KAL3655518.1"/>
    <property type="molecule type" value="Genomic_DNA"/>
</dbReference>
<evidence type="ECO:0000313" key="1">
    <source>
        <dbReference type="EMBL" id="KAL3655518.1"/>
    </source>
</evidence>
<proteinExistence type="predicted"/>
<comment type="caution">
    <text evidence="1">The sequence shown here is derived from an EMBL/GenBank/DDBJ whole genome shotgun (WGS) entry which is preliminary data.</text>
</comment>